<dbReference type="SUPFAM" id="SSF159713">
    <property type="entry name" value="Dhaf3308-like"/>
    <property type="match status" value="1"/>
</dbReference>
<evidence type="ECO:0000259" key="1">
    <source>
        <dbReference type="Pfam" id="PF04016"/>
    </source>
</evidence>
<proteinExistence type="predicted"/>
<evidence type="ECO:0000313" key="4">
    <source>
        <dbReference type="Proteomes" id="UP000494216"/>
    </source>
</evidence>
<evidence type="ECO:0008006" key="5">
    <source>
        <dbReference type="Google" id="ProtNLM"/>
    </source>
</evidence>
<organism evidence="3 4">
    <name type="scientific">Candidatus Methylobacter favarea</name>
    <dbReference type="NCBI Taxonomy" id="2707345"/>
    <lineage>
        <taxon>Bacteria</taxon>
        <taxon>Pseudomonadati</taxon>
        <taxon>Pseudomonadota</taxon>
        <taxon>Gammaproteobacteria</taxon>
        <taxon>Methylococcales</taxon>
        <taxon>Methylococcaceae</taxon>
        <taxon>Methylobacter</taxon>
    </lineage>
</organism>
<comment type="caution">
    <text evidence="3">The sequence shown here is derived from an EMBL/GenBank/DDBJ whole genome shotgun (WGS) entry which is preliminary data.</text>
</comment>
<keyword evidence="4" id="KW-1185">Reference proteome</keyword>
<reference evidence="3 4" key="1">
    <citation type="submission" date="2020-02" db="EMBL/GenBank/DDBJ databases">
        <authorList>
            <person name="Hogendoorn C."/>
        </authorList>
    </citation>
    <scope>NUCLEOTIDE SEQUENCE [LARGE SCALE GENOMIC DNA]</scope>
    <source>
        <strain evidence="3">METHB21</strain>
    </source>
</reference>
<dbReference type="AlphaFoldDB" id="A0A8S0XRL2"/>
<dbReference type="Pfam" id="PF04016">
    <property type="entry name" value="DUF364"/>
    <property type="match status" value="1"/>
</dbReference>
<dbReference type="Gene3D" id="3.40.50.11590">
    <property type="match status" value="1"/>
</dbReference>
<evidence type="ECO:0000259" key="2">
    <source>
        <dbReference type="Pfam" id="PF13938"/>
    </source>
</evidence>
<accession>A0A8S0XRL2</accession>
<feature type="domain" description="DUF4213" evidence="2">
    <location>
        <begin position="8"/>
        <end position="89"/>
    </location>
</feature>
<gene>
    <name evidence="3" type="ORF">METHB2_180030</name>
</gene>
<feature type="domain" description="Putative heavy-metal chelation" evidence="1">
    <location>
        <begin position="111"/>
        <end position="247"/>
    </location>
</feature>
<dbReference type="RefSeq" id="WP_174625047.1">
    <property type="nucleotide sequence ID" value="NZ_CADCXN010000045.1"/>
</dbReference>
<dbReference type="InterPro" id="IPR025251">
    <property type="entry name" value="DUF4213"/>
</dbReference>
<name>A0A8S0XRL2_9GAMM</name>
<evidence type="ECO:0000313" key="3">
    <source>
        <dbReference type="EMBL" id="CAA9890079.1"/>
    </source>
</evidence>
<dbReference type="EMBL" id="CADCXN010000045">
    <property type="protein sequence ID" value="CAA9890079.1"/>
    <property type="molecule type" value="Genomic_DNA"/>
</dbReference>
<dbReference type="InterPro" id="IPR007161">
    <property type="entry name" value="DUF364"/>
</dbReference>
<dbReference type="Gene3D" id="3.30.390.100">
    <property type="match status" value="1"/>
</dbReference>
<dbReference type="Proteomes" id="UP000494216">
    <property type="component" value="Unassembled WGS sequence"/>
</dbReference>
<protein>
    <recommendedName>
        <fullName evidence="5">Heavy-metal chelation domain-containing protein</fullName>
    </recommendedName>
</protein>
<sequence length="326" mass="35984">MTNPKRLYELLLDYCSSDAVVDKLMVGLVWTLCQSKGGAGLAMSPGFSTRTLPWSGTLSGKAVTDLAAWIWEWEPYKATVAMAAINSCINSRPLPDSVALDNSAEYANLSVFEYFLPHLQNKNVVVIGHYPGIERYENVMQLSVLEKQPSGGDLPDSACEFLLPNADWVFLTASSIPNKTFPRLAELSAGAKTVLMGPTVPWLPQLHEFGIDYLAGVEVTNAIALYDTVAQGGGVRIFNQGLRYRIAELTSSTSMNWLKRQIADCAAEKTRLTIEMESWYAAGNTSRFPAYSLLEQANTRLARLDSSYKPLWDNHSASYQKPVINL</sequence>
<dbReference type="Pfam" id="PF13938">
    <property type="entry name" value="DUF4213"/>
    <property type="match status" value="1"/>
</dbReference>